<dbReference type="RefSeq" id="WP_167966585.1">
    <property type="nucleotide sequence ID" value="NZ_CP050831.1"/>
</dbReference>
<name>A0A6H0KTW3_9BACE</name>
<dbReference type="AlphaFoldDB" id="A0A6H0KTW3"/>
<sequence>MYSSQKSVLIRLYESPQTVFSIAGITLLLGEEREGVMAKRLNYYVKEGKLLNPRRRFYAKKNYNPEELACMLFTPSYLSLEYVLQKAGVVFQYDSRLSSVSYLSRSVEIDGKEFCYRRIKGEILANTTGIICRNNINMATPERAFLDVMYLNADYYFDNLRALDYKKVKELLPIYNNGRMEMRVKRLFNK</sequence>
<protein>
    <recommendedName>
        <fullName evidence="3">Transcriptional regulator</fullName>
    </recommendedName>
</protein>
<evidence type="ECO:0000313" key="1">
    <source>
        <dbReference type="EMBL" id="QIU96886.1"/>
    </source>
</evidence>
<organism evidence="1 2">
    <name type="scientific">Bacteroides faecium</name>
    <dbReference type="NCBI Taxonomy" id="2715212"/>
    <lineage>
        <taxon>Bacteria</taxon>
        <taxon>Pseudomonadati</taxon>
        <taxon>Bacteroidota</taxon>
        <taxon>Bacteroidia</taxon>
        <taxon>Bacteroidales</taxon>
        <taxon>Bacteroidaceae</taxon>
        <taxon>Bacteroides</taxon>
    </lineage>
</organism>
<evidence type="ECO:0008006" key="3">
    <source>
        <dbReference type="Google" id="ProtNLM"/>
    </source>
</evidence>
<dbReference type="Proteomes" id="UP000501780">
    <property type="component" value="Chromosome"/>
</dbReference>
<keyword evidence="2" id="KW-1185">Reference proteome</keyword>
<dbReference type="KEGG" id="bfc:BacF7301_23225"/>
<proteinExistence type="predicted"/>
<reference evidence="1 2" key="1">
    <citation type="submission" date="2020-03" db="EMBL/GenBank/DDBJ databases">
        <title>Genomic analysis of Bacteroides faecium CBA7301.</title>
        <authorList>
            <person name="Kim J."/>
            <person name="Roh S.W."/>
        </authorList>
    </citation>
    <scope>NUCLEOTIDE SEQUENCE [LARGE SCALE GENOMIC DNA]</scope>
    <source>
        <strain evidence="1 2">CBA7301</strain>
    </source>
</reference>
<gene>
    <name evidence="1" type="ORF">BacF7301_23225</name>
</gene>
<accession>A0A6H0KTW3</accession>
<evidence type="ECO:0000313" key="2">
    <source>
        <dbReference type="Proteomes" id="UP000501780"/>
    </source>
</evidence>
<dbReference type="EMBL" id="CP050831">
    <property type="protein sequence ID" value="QIU96886.1"/>
    <property type="molecule type" value="Genomic_DNA"/>
</dbReference>